<protein>
    <submittedName>
        <fullName evidence="4">CHASE2 domain-containing protein</fullName>
    </submittedName>
</protein>
<dbReference type="Proteomes" id="UP000031561">
    <property type="component" value="Unassembled WGS sequence"/>
</dbReference>
<keyword evidence="2" id="KW-0472">Membrane</keyword>
<dbReference type="InterPro" id="IPR007890">
    <property type="entry name" value="CHASE2"/>
</dbReference>
<dbReference type="Pfam" id="PF05226">
    <property type="entry name" value="CHASE2"/>
    <property type="match status" value="1"/>
</dbReference>
<dbReference type="RefSeq" id="WP_166278302.1">
    <property type="nucleotide sequence ID" value="NZ_JTHE03000121.1"/>
</dbReference>
<dbReference type="SMART" id="SM01080">
    <property type="entry name" value="CHASE2"/>
    <property type="match status" value="1"/>
</dbReference>
<evidence type="ECO:0000259" key="3">
    <source>
        <dbReference type="SMART" id="SM01080"/>
    </source>
</evidence>
<comment type="caution">
    <text evidence="4">The sequence shown here is derived from an EMBL/GenBank/DDBJ whole genome shotgun (WGS) entry which is preliminary data.</text>
</comment>
<keyword evidence="5" id="KW-1185">Reference proteome</keyword>
<dbReference type="AlphaFoldDB" id="A0ABD4T9U5"/>
<keyword evidence="2" id="KW-1133">Transmembrane helix</keyword>
<evidence type="ECO:0000256" key="2">
    <source>
        <dbReference type="SAM" id="Phobius"/>
    </source>
</evidence>
<evidence type="ECO:0000313" key="4">
    <source>
        <dbReference type="EMBL" id="MCM1985351.1"/>
    </source>
</evidence>
<reference evidence="4 5" key="1">
    <citation type="journal article" date="2015" name="Genome Announc.">
        <title>Draft Genome Sequence of Filamentous Marine Cyanobacterium Lyngbya confervoides Strain BDU141951.</title>
        <authorList>
            <person name="Chandrababunaidu M.M."/>
            <person name="Sen D."/>
            <person name="Tripathy S."/>
        </authorList>
    </citation>
    <scope>NUCLEOTIDE SEQUENCE [LARGE SCALE GENOMIC DNA]</scope>
    <source>
        <strain evidence="4 5">BDU141951</strain>
    </source>
</reference>
<name>A0ABD4T9U5_9CYAN</name>
<feature type="domain" description="CHASE2" evidence="3">
    <location>
        <begin position="392"/>
        <end position="704"/>
    </location>
</feature>
<keyword evidence="2" id="KW-0812">Transmembrane</keyword>
<evidence type="ECO:0000313" key="5">
    <source>
        <dbReference type="Proteomes" id="UP000031561"/>
    </source>
</evidence>
<dbReference type="EMBL" id="JTHE03000121">
    <property type="protein sequence ID" value="MCM1985351.1"/>
    <property type="molecule type" value="Genomic_DNA"/>
</dbReference>
<organism evidence="4 5">
    <name type="scientific">Lyngbya confervoides BDU141951</name>
    <dbReference type="NCBI Taxonomy" id="1574623"/>
    <lineage>
        <taxon>Bacteria</taxon>
        <taxon>Bacillati</taxon>
        <taxon>Cyanobacteriota</taxon>
        <taxon>Cyanophyceae</taxon>
        <taxon>Oscillatoriophycideae</taxon>
        <taxon>Oscillatoriales</taxon>
        <taxon>Microcoleaceae</taxon>
        <taxon>Lyngbya</taxon>
    </lineage>
</organism>
<proteinExistence type="predicted"/>
<feature type="region of interest" description="Disordered" evidence="1">
    <location>
        <begin position="333"/>
        <end position="356"/>
    </location>
</feature>
<accession>A0ABD4T9U5</accession>
<gene>
    <name evidence="4" type="ORF">QQ91_0021270</name>
</gene>
<feature type="transmembrane region" description="Helical" evidence="2">
    <location>
        <begin position="734"/>
        <end position="756"/>
    </location>
</feature>
<evidence type="ECO:0000256" key="1">
    <source>
        <dbReference type="SAM" id="MobiDB-lite"/>
    </source>
</evidence>
<feature type="transmembrane region" description="Helical" evidence="2">
    <location>
        <begin position="709"/>
        <end position="728"/>
    </location>
</feature>
<sequence>MTWTDLSQGQTGSSQGRLPPNEALEQIYQSWQLSYRCWGGSHRLEPLEGEPTNISHRENCQRDSQALQEAFNQWLRAEAFRPIREMLLRFLNPQDGGRILVQSSSVDLQRLPWQNWEILANFPHLTLVMVPGRYESLPLHRTQAPQAQVRILAVLSPDAHMDLQGDLAALKDLPRADLHLIQAPTQQLLTDSLWAQPWDIFFFAGHSRGQASQGEVVLAAQRWTPIGLMRYALQRSARQGLRLAIFNSCDGLAIAQEFVQHKIPFIITMREAVPDPVAQSFLRYFLLAYATGEALEVAFEQARQRLEALEADYPCATWLPVLMCNPSCPAPTWPLPPSPEDSIGLQDSPQPSRDAAQEAIASGSVLPKRGQGLWTVLVVGLMILAIRTLGSLQSLELWTLDQLMRRRLPETGDPRLVIVEVDEAAVQQARAEQGSITETDLLQLVQTLHRYQPRVVGLDIYRDNPLQSPELTQFFADHTEFIGVCKSPDPQVDVFGVAPPQGFPHHRIGFSDFLEDEDGVVRRQLLFMTPELSQICATPWALSSQVVLHYLLKMGIQPRFSPRDRTGRFMLGGRSFTPLRSHSGGYQGIDARGHQILLSYRALDDLKAIAPRVTLKQVIAEQIPPQLFRDRLVLVGVTAQTSSDFWETPYGAPEHHRIPGVFVQAHMASQLLSATLDDRPLLRPLPLWLDGLWILGWGSLTLWRPRRPIPAGMGIGIILGGLILISYGSLLGGLWVPLAPAAIAVLTVATVSRLGFSLGPSGRRGS</sequence>